<dbReference type="AlphaFoldDB" id="A0A0R1Y1J1"/>
<evidence type="ECO:0000313" key="14">
    <source>
        <dbReference type="Proteomes" id="UP000051236"/>
    </source>
</evidence>
<dbReference type="InterPro" id="IPR015421">
    <property type="entry name" value="PyrdxlP-dep_Trfase_major"/>
</dbReference>
<accession>A0A0R1Y1J1</accession>
<evidence type="ECO:0000256" key="3">
    <source>
        <dbReference type="ARBA" id="ARBA00012222"/>
    </source>
</evidence>
<dbReference type="Gene3D" id="3.90.1150.10">
    <property type="entry name" value="Aspartate Aminotransferase, domain 1"/>
    <property type="match status" value="1"/>
</dbReference>
<evidence type="ECO:0000256" key="2">
    <source>
        <dbReference type="ARBA" id="ARBA00008667"/>
    </source>
</evidence>
<sequence length="403" mass="43403">MVPVTKEYGFSTQQIHAGHLKNSAGALTSPIYQSSTFVFDNAQQGANRFAGEEDGFIYTRLGNPTEQEIELKLAALEGAEAALFTASGMGAISATMHTFLQSGDHVISSEVVYGCTHALFDEGLRKYGIDFAFVDTTKTDAIVKNIKPNTKMIYIETPANPTLDISDIQAIAAIAHEHDLLFVVDNTFCTPYLQRPIELGADLAVYSATKYINGHGDVVAGAGTGKQDMIDQIRMVGLKDMTGSVISPFDAFLVNRGMKTLSLRMDRHVQNAQKIVEFLESEAKVQQIFYPGNPNFAGYAVAQQQMSQPGAMIAFDLKGGRAAGEKFINSVELMSLAVSLGDAETLIEHPASMTHSTYSEADLKQAGISQGLIRVSAGLEDAADLINDMAQAFAKLDTVIPVS</sequence>
<dbReference type="PANTHER" id="PTHR11808">
    <property type="entry name" value="TRANS-SULFURATION ENZYME FAMILY MEMBER"/>
    <property type="match status" value="1"/>
</dbReference>
<dbReference type="GO" id="GO:0030170">
    <property type="term" value="F:pyridoxal phosphate binding"/>
    <property type="evidence" value="ECO:0007669"/>
    <property type="project" value="InterPro"/>
</dbReference>
<dbReference type="GO" id="GO:0009086">
    <property type="term" value="P:methionine biosynthetic process"/>
    <property type="evidence" value="ECO:0007669"/>
    <property type="project" value="UniProtKB-ARBA"/>
</dbReference>
<dbReference type="CDD" id="cd00614">
    <property type="entry name" value="CGS_like"/>
    <property type="match status" value="1"/>
</dbReference>
<comment type="catalytic activity">
    <reaction evidence="10">
        <text>L-methionine + H2O = methanethiol + 2-oxobutanoate + NH4(+)</text>
        <dbReference type="Rhea" id="RHEA:23800"/>
        <dbReference type="ChEBI" id="CHEBI:15377"/>
        <dbReference type="ChEBI" id="CHEBI:16007"/>
        <dbReference type="ChEBI" id="CHEBI:16763"/>
        <dbReference type="ChEBI" id="CHEBI:28938"/>
        <dbReference type="ChEBI" id="CHEBI:57844"/>
        <dbReference type="EC" id="4.4.1.11"/>
    </reaction>
    <physiologicalReaction direction="left-to-right" evidence="10">
        <dbReference type="Rhea" id="RHEA:23801"/>
    </physiologicalReaction>
</comment>
<name>A0A0R1Y1J1_9LACO</name>
<keyword evidence="5 11" id="KW-0663">Pyridoxal phosphate</keyword>
<proteinExistence type="inferred from homology"/>
<keyword evidence="14" id="KW-1185">Reference proteome</keyword>
<dbReference type="Pfam" id="PF01053">
    <property type="entry name" value="Cys_Met_Meta_PP"/>
    <property type="match status" value="1"/>
</dbReference>
<comment type="similarity">
    <text evidence="2">Belongs to the trans-sulfuration enzymes family. L-methionine gamma-lyase subfamily.</text>
</comment>
<dbReference type="PIRSF" id="PIRSF001434">
    <property type="entry name" value="CGS"/>
    <property type="match status" value="1"/>
</dbReference>
<dbReference type="NCBIfam" id="TIGR01328">
    <property type="entry name" value="met_gam_lyase"/>
    <property type="match status" value="1"/>
</dbReference>
<evidence type="ECO:0000256" key="6">
    <source>
        <dbReference type="ARBA" id="ARBA00023239"/>
    </source>
</evidence>
<dbReference type="InterPro" id="IPR015424">
    <property type="entry name" value="PyrdxlP-dep_Trfase"/>
</dbReference>
<evidence type="ECO:0000256" key="7">
    <source>
        <dbReference type="ARBA" id="ARBA00047175"/>
    </source>
</evidence>
<protein>
    <recommendedName>
        <fullName evidence="4">L-methionine gamma-lyase</fullName>
        <ecNumber evidence="3">4.4.1.11</ecNumber>
        <ecNumber evidence="7">4.4.1.2</ecNumber>
    </recommendedName>
    <alternativeName>
        <fullName evidence="8">Homocysteine desulfhydrase</fullName>
    </alternativeName>
</protein>
<dbReference type="EC" id="4.4.1.2" evidence="7"/>
<comment type="cofactor">
    <cofactor evidence="1 12">
        <name>pyridoxal 5'-phosphate</name>
        <dbReference type="ChEBI" id="CHEBI:597326"/>
    </cofactor>
</comment>
<comment type="caution">
    <text evidence="13">The sequence shown here is derived from an EMBL/GenBank/DDBJ whole genome shotgun (WGS) entry which is preliminary data.</text>
</comment>
<dbReference type="Gene3D" id="3.40.640.10">
    <property type="entry name" value="Type I PLP-dependent aspartate aminotransferase-like (Major domain)"/>
    <property type="match status" value="1"/>
</dbReference>
<organism evidence="13 14">
    <name type="scientific">Agrilactobacillus composti DSM 18527 = JCM 14202</name>
    <dbReference type="NCBI Taxonomy" id="1423734"/>
    <lineage>
        <taxon>Bacteria</taxon>
        <taxon>Bacillati</taxon>
        <taxon>Bacillota</taxon>
        <taxon>Bacilli</taxon>
        <taxon>Lactobacillales</taxon>
        <taxon>Lactobacillaceae</taxon>
        <taxon>Agrilactobacillus</taxon>
    </lineage>
</organism>
<dbReference type="FunFam" id="3.40.640.10:FF:000046">
    <property type="entry name" value="Cystathionine gamma-lyase"/>
    <property type="match status" value="1"/>
</dbReference>
<feature type="modified residue" description="N6-(pyridoxal phosphate)lysine" evidence="11">
    <location>
        <position position="210"/>
    </location>
</feature>
<dbReference type="InterPro" id="IPR015422">
    <property type="entry name" value="PyrdxlP-dep_Trfase_small"/>
</dbReference>
<dbReference type="Proteomes" id="UP000051236">
    <property type="component" value="Unassembled WGS sequence"/>
</dbReference>
<reference evidence="13 14" key="1">
    <citation type="journal article" date="2015" name="Genome Announc.">
        <title>Expanding the biotechnology potential of lactobacilli through comparative genomics of 213 strains and associated genera.</title>
        <authorList>
            <person name="Sun Z."/>
            <person name="Harris H.M."/>
            <person name="McCann A."/>
            <person name="Guo C."/>
            <person name="Argimon S."/>
            <person name="Zhang W."/>
            <person name="Yang X."/>
            <person name="Jeffery I.B."/>
            <person name="Cooney J.C."/>
            <person name="Kagawa T.F."/>
            <person name="Liu W."/>
            <person name="Song Y."/>
            <person name="Salvetti E."/>
            <person name="Wrobel A."/>
            <person name="Rasinkangas P."/>
            <person name="Parkhill J."/>
            <person name="Rea M.C."/>
            <person name="O'Sullivan O."/>
            <person name="Ritari J."/>
            <person name="Douillard F.P."/>
            <person name="Paul Ross R."/>
            <person name="Yang R."/>
            <person name="Briner A.E."/>
            <person name="Felis G.E."/>
            <person name="de Vos W.M."/>
            <person name="Barrangou R."/>
            <person name="Klaenhammer T.R."/>
            <person name="Caufield P.W."/>
            <person name="Cui Y."/>
            <person name="Zhang H."/>
            <person name="O'Toole P.W."/>
        </authorList>
    </citation>
    <scope>NUCLEOTIDE SEQUENCE [LARGE SCALE GENOMIC DNA]</scope>
    <source>
        <strain evidence="13 14">DSM 18527</strain>
    </source>
</reference>
<dbReference type="PANTHER" id="PTHR11808:SF80">
    <property type="entry name" value="CYSTATHIONINE GAMMA-LYASE"/>
    <property type="match status" value="1"/>
</dbReference>
<dbReference type="EC" id="4.4.1.11" evidence="3"/>
<dbReference type="InterPro" id="IPR054542">
    <property type="entry name" value="Cys_met_metab_PP"/>
</dbReference>
<dbReference type="InterPro" id="IPR006237">
    <property type="entry name" value="L-Met_gamma_lys"/>
</dbReference>
<evidence type="ECO:0000313" key="13">
    <source>
        <dbReference type="EMBL" id="KRM36238.1"/>
    </source>
</evidence>
<evidence type="ECO:0000256" key="12">
    <source>
        <dbReference type="RuleBase" id="RU362118"/>
    </source>
</evidence>
<dbReference type="GO" id="GO:0019346">
    <property type="term" value="P:transsulfuration"/>
    <property type="evidence" value="ECO:0007669"/>
    <property type="project" value="InterPro"/>
</dbReference>
<evidence type="ECO:0000256" key="11">
    <source>
        <dbReference type="PIRSR" id="PIRSR001434-2"/>
    </source>
</evidence>
<dbReference type="PATRIC" id="fig|1423734.3.peg.3041"/>
<dbReference type="PROSITE" id="PS00868">
    <property type="entry name" value="CYS_MET_METAB_PP"/>
    <property type="match status" value="1"/>
</dbReference>
<evidence type="ECO:0000256" key="1">
    <source>
        <dbReference type="ARBA" id="ARBA00001933"/>
    </source>
</evidence>
<dbReference type="FunFam" id="3.90.1150.10:FF:000033">
    <property type="entry name" value="Cystathionine gamma-synthase"/>
    <property type="match status" value="1"/>
</dbReference>
<dbReference type="GO" id="GO:0005737">
    <property type="term" value="C:cytoplasm"/>
    <property type="evidence" value="ECO:0007669"/>
    <property type="project" value="TreeGrafter"/>
</dbReference>
<dbReference type="SUPFAM" id="SSF53383">
    <property type="entry name" value="PLP-dependent transferases"/>
    <property type="match status" value="1"/>
</dbReference>
<dbReference type="GO" id="GO:0018826">
    <property type="term" value="F:methionine gamma-lyase activity"/>
    <property type="evidence" value="ECO:0007669"/>
    <property type="project" value="UniProtKB-EC"/>
</dbReference>
<evidence type="ECO:0000256" key="4">
    <source>
        <dbReference type="ARBA" id="ARBA00019040"/>
    </source>
</evidence>
<dbReference type="OrthoDB" id="9780685at2"/>
<evidence type="ECO:0000256" key="5">
    <source>
        <dbReference type="ARBA" id="ARBA00022898"/>
    </source>
</evidence>
<dbReference type="eggNOG" id="COG0626">
    <property type="taxonomic scope" value="Bacteria"/>
</dbReference>
<evidence type="ECO:0000256" key="9">
    <source>
        <dbReference type="ARBA" id="ARBA00048780"/>
    </source>
</evidence>
<dbReference type="GO" id="GO:0047982">
    <property type="term" value="F:homocysteine desulfhydrase activity"/>
    <property type="evidence" value="ECO:0007669"/>
    <property type="project" value="UniProtKB-EC"/>
</dbReference>
<dbReference type="STRING" id="1423734.FC83_GL002989"/>
<dbReference type="EMBL" id="AZGA01000005">
    <property type="protein sequence ID" value="KRM36238.1"/>
    <property type="molecule type" value="Genomic_DNA"/>
</dbReference>
<comment type="catalytic activity">
    <reaction evidence="9">
        <text>L-homocysteine + H2O = 2-oxobutanoate + hydrogen sulfide + NH4(+) + H(+)</text>
        <dbReference type="Rhea" id="RHEA:14501"/>
        <dbReference type="ChEBI" id="CHEBI:15377"/>
        <dbReference type="ChEBI" id="CHEBI:15378"/>
        <dbReference type="ChEBI" id="CHEBI:16763"/>
        <dbReference type="ChEBI" id="CHEBI:28938"/>
        <dbReference type="ChEBI" id="CHEBI:29919"/>
        <dbReference type="ChEBI" id="CHEBI:58199"/>
        <dbReference type="EC" id="4.4.1.2"/>
    </reaction>
    <physiologicalReaction direction="left-to-right" evidence="9">
        <dbReference type="Rhea" id="RHEA:14502"/>
    </physiologicalReaction>
</comment>
<gene>
    <name evidence="13" type="ORF">FC83_GL002989</name>
</gene>
<evidence type="ECO:0000256" key="8">
    <source>
        <dbReference type="ARBA" id="ARBA00047199"/>
    </source>
</evidence>
<dbReference type="InterPro" id="IPR000277">
    <property type="entry name" value="Cys/Met-Metab_PyrdxlP-dep_enz"/>
</dbReference>
<evidence type="ECO:0000256" key="10">
    <source>
        <dbReference type="ARBA" id="ARBA00052699"/>
    </source>
</evidence>
<keyword evidence="6" id="KW-0456">Lyase</keyword>